<feature type="compositionally biased region" description="Basic residues" evidence="1">
    <location>
        <begin position="243"/>
        <end position="253"/>
    </location>
</feature>
<feature type="region of interest" description="Disordered" evidence="1">
    <location>
        <begin position="80"/>
        <end position="145"/>
    </location>
</feature>
<feature type="compositionally biased region" description="Low complexity" evidence="1">
    <location>
        <begin position="129"/>
        <end position="138"/>
    </location>
</feature>
<name>A0ABY6TVF9_BIOOC</name>
<accession>A0ABY6TVF9</accession>
<dbReference type="Proteomes" id="UP000766486">
    <property type="component" value="Unassembled WGS sequence"/>
</dbReference>
<dbReference type="EMBL" id="CABFNS010000665">
    <property type="protein sequence ID" value="VUC22643.1"/>
    <property type="molecule type" value="Genomic_DNA"/>
</dbReference>
<feature type="region of interest" description="Disordered" evidence="1">
    <location>
        <begin position="176"/>
        <end position="282"/>
    </location>
</feature>
<gene>
    <name evidence="3" type="ORF">CLO192961_LOCUS90605</name>
</gene>
<protein>
    <recommendedName>
        <fullName evidence="2">C2H2-type domain-containing protein</fullName>
    </recommendedName>
</protein>
<proteinExistence type="predicted"/>
<evidence type="ECO:0000313" key="3">
    <source>
        <dbReference type="EMBL" id="VUC22643.1"/>
    </source>
</evidence>
<feature type="compositionally biased region" description="Low complexity" evidence="1">
    <location>
        <begin position="92"/>
        <end position="110"/>
    </location>
</feature>
<evidence type="ECO:0000259" key="2">
    <source>
        <dbReference type="PROSITE" id="PS00028"/>
    </source>
</evidence>
<feature type="domain" description="C2H2-type" evidence="2">
    <location>
        <begin position="300"/>
        <end position="321"/>
    </location>
</feature>
<feature type="compositionally biased region" description="Polar residues" evidence="1">
    <location>
        <begin position="270"/>
        <end position="282"/>
    </location>
</feature>
<reference evidence="3 4" key="1">
    <citation type="submission" date="2019-06" db="EMBL/GenBank/DDBJ databases">
        <authorList>
            <person name="Broberg M."/>
        </authorList>
    </citation>
    <scope>NUCLEOTIDE SEQUENCE [LARGE SCALE GENOMIC DNA]</scope>
</reference>
<dbReference type="Gene3D" id="3.30.160.60">
    <property type="entry name" value="Classic Zinc Finger"/>
    <property type="match status" value="1"/>
</dbReference>
<keyword evidence="4" id="KW-1185">Reference proteome</keyword>
<sequence length="518" mass="57714">MNFNSPYAFLGGYYGYYNENSSYPHQDLSVLDPTLGGDPSLPPLERVRIQRYLEYPEERRFWELYSDDWYENPPMEMIGLPATPTLESNDRSSTPDSLQLPSLPPNSSYPVTQGSLQQYGEPQRPPTPLESTLLTSTPGAFSEEDHPIPQAALMGLSITDDPQEVVGNTIHVQVPNQIPSSRSNLGPNSNTPLPLTEQNTPGKAVETMPPVSLMSPPMQPSSLPTPSFRRPQTAAVTLAKPKNAGKNKSKKQSPRAAGPSKVVKSRQRSTAKGNTKTNTASGLTSAKLTAAIRQLSNKQCKQCEFSCKDSSTLNKHVKLEHGHYSCAFQFAGCHERFATKNEWKRHVNTRHTVCSVYVCSYDQCSHENDDSVRRQPKYIDVRGQQFNRKDLRNSHVIRMHHYPGSNVCSRKAWEAKLNDLLEEAPHQRCSPPTYMECPSPGCGGVTFEGDTAWDQRMEHIARHMEKAASGEEEGIVIGGDNDRTLIEWASSSEAGVLKRVDDQWEVVFPKTKAQAETE</sequence>
<feature type="compositionally biased region" description="Polar residues" evidence="1">
    <location>
        <begin position="111"/>
        <end position="120"/>
    </location>
</feature>
<dbReference type="PROSITE" id="PS00028">
    <property type="entry name" value="ZINC_FINGER_C2H2_1"/>
    <property type="match status" value="1"/>
</dbReference>
<dbReference type="PANTHER" id="PTHR23225:SF2">
    <property type="entry name" value="AT09679P-RELATED"/>
    <property type="match status" value="1"/>
</dbReference>
<feature type="compositionally biased region" description="Low complexity" evidence="1">
    <location>
        <begin position="207"/>
        <end position="227"/>
    </location>
</feature>
<evidence type="ECO:0000313" key="4">
    <source>
        <dbReference type="Proteomes" id="UP000766486"/>
    </source>
</evidence>
<dbReference type="PANTHER" id="PTHR23225">
    <property type="entry name" value="ZINC FINGER PROTEIN"/>
    <property type="match status" value="1"/>
</dbReference>
<organism evidence="3 4">
    <name type="scientific">Bionectria ochroleuca</name>
    <name type="common">Gliocladium roseum</name>
    <dbReference type="NCBI Taxonomy" id="29856"/>
    <lineage>
        <taxon>Eukaryota</taxon>
        <taxon>Fungi</taxon>
        <taxon>Dikarya</taxon>
        <taxon>Ascomycota</taxon>
        <taxon>Pezizomycotina</taxon>
        <taxon>Sordariomycetes</taxon>
        <taxon>Hypocreomycetidae</taxon>
        <taxon>Hypocreales</taxon>
        <taxon>Bionectriaceae</taxon>
        <taxon>Clonostachys</taxon>
    </lineage>
</organism>
<evidence type="ECO:0000256" key="1">
    <source>
        <dbReference type="SAM" id="MobiDB-lite"/>
    </source>
</evidence>
<feature type="compositionally biased region" description="Polar residues" evidence="1">
    <location>
        <begin position="176"/>
        <end position="201"/>
    </location>
</feature>
<dbReference type="InterPro" id="IPR039970">
    <property type="entry name" value="TF_Grauzone"/>
</dbReference>
<dbReference type="InterPro" id="IPR013087">
    <property type="entry name" value="Znf_C2H2_type"/>
</dbReference>
<dbReference type="SMART" id="SM00355">
    <property type="entry name" value="ZnF_C2H2"/>
    <property type="match status" value="4"/>
</dbReference>
<comment type="caution">
    <text evidence="3">The sequence shown here is derived from an EMBL/GenBank/DDBJ whole genome shotgun (WGS) entry which is preliminary data.</text>
</comment>